<evidence type="ECO:0000313" key="1">
    <source>
        <dbReference type="EMBL" id="MDR7171239.1"/>
    </source>
</evidence>
<name>A0ABU1XL21_9NOCA</name>
<proteinExistence type="predicted"/>
<evidence type="ECO:0000313" key="2">
    <source>
        <dbReference type="Proteomes" id="UP001251217"/>
    </source>
</evidence>
<keyword evidence="2" id="KW-1185">Reference proteome</keyword>
<sequence>MQLPRDRLGRGSRMPAAGRITHVHMDVRRVGVGCMNKIHKHAITGEQPPASIESAVGRELGVLPQALNVVRRDVTVVRDVDPKSHDSYRATRGIRIAPDVEGRPWTVAVGTDRDDPIALRTLVPIELTLATRLLGTLHLRGQRPRLRVPPFTSRAVRTTGIVSRRRHWALPRIVRRRVIRRGLARPRSRSWRLMIRNRASRRPIHRVMRRRIRMPMGGGPTHIRPALHGRGSLRVRMHRARCRPRMFYRTRWRAVDPRWGRTRSTPVVVVGRARLRCPIIR</sequence>
<dbReference type="EMBL" id="JAVDWW010000008">
    <property type="protein sequence ID" value="MDR7171239.1"/>
    <property type="molecule type" value="Genomic_DNA"/>
</dbReference>
<evidence type="ECO:0008006" key="3">
    <source>
        <dbReference type="Google" id="ProtNLM"/>
    </source>
</evidence>
<gene>
    <name evidence="1" type="ORF">J2W56_004998</name>
</gene>
<comment type="caution">
    <text evidence="1">The sequence shown here is derived from an EMBL/GenBank/DDBJ whole genome shotgun (WGS) entry which is preliminary data.</text>
</comment>
<reference evidence="1 2" key="1">
    <citation type="submission" date="2023-07" db="EMBL/GenBank/DDBJ databases">
        <title>Sorghum-associated microbial communities from plants grown in Nebraska, USA.</title>
        <authorList>
            <person name="Schachtman D."/>
        </authorList>
    </citation>
    <scope>NUCLEOTIDE SEQUENCE [LARGE SCALE GENOMIC DNA]</scope>
    <source>
        <strain evidence="1 2">4272</strain>
    </source>
</reference>
<organism evidence="1 2">
    <name type="scientific">Nocardia kruczakiae</name>
    <dbReference type="NCBI Taxonomy" id="261477"/>
    <lineage>
        <taxon>Bacteria</taxon>
        <taxon>Bacillati</taxon>
        <taxon>Actinomycetota</taxon>
        <taxon>Actinomycetes</taxon>
        <taxon>Mycobacteriales</taxon>
        <taxon>Nocardiaceae</taxon>
        <taxon>Nocardia</taxon>
    </lineage>
</organism>
<protein>
    <recommendedName>
        <fullName evidence="3">Mutator family transposase</fullName>
    </recommendedName>
</protein>
<accession>A0ABU1XL21</accession>
<dbReference type="Proteomes" id="UP001251217">
    <property type="component" value="Unassembled WGS sequence"/>
</dbReference>